<evidence type="ECO:0000256" key="4">
    <source>
        <dbReference type="ARBA" id="ARBA00022603"/>
    </source>
</evidence>
<comment type="catalytic activity">
    <reaction evidence="12">
        <text>small RNA 3'-end nucleotide + S-adenosyl-L-methionine = small RNA 3'-end 2'-O-methylnucleotide + S-adenosyl-L-homocysteine + H(+)</text>
        <dbReference type="Rhea" id="RHEA:37887"/>
        <dbReference type="Rhea" id="RHEA-COMP:10415"/>
        <dbReference type="Rhea" id="RHEA-COMP:10416"/>
        <dbReference type="ChEBI" id="CHEBI:15378"/>
        <dbReference type="ChEBI" id="CHEBI:57856"/>
        <dbReference type="ChEBI" id="CHEBI:59789"/>
        <dbReference type="ChEBI" id="CHEBI:74896"/>
        <dbReference type="ChEBI" id="CHEBI:74898"/>
        <dbReference type="EC" id="2.1.1.386"/>
    </reaction>
</comment>
<organism evidence="14 15">
    <name type="scientific">Taibaiella chishuiensis</name>
    <dbReference type="NCBI Taxonomy" id="1434707"/>
    <lineage>
        <taxon>Bacteria</taxon>
        <taxon>Pseudomonadati</taxon>
        <taxon>Bacteroidota</taxon>
        <taxon>Chitinophagia</taxon>
        <taxon>Chitinophagales</taxon>
        <taxon>Chitinophagaceae</taxon>
        <taxon>Taibaiella</taxon>
    </lineage>
</organism>
<evidence type="ECO:0000256" key="2">
    <source>
        <dbReference type="ARBA" id="ARBA00009026"/>
    </source>
</evidence>
<keyword evidence="10" id="KW-0943">RNA-mediated gene silencing</keyword>
<dbReference type="PANTHER" id="PTHR21404:SF3">
    <property type="entry name" value="SMALL RNA 2'-O-METHYLTRANSFERASE"/>
    <property type="match status" value="1"/>
</dbReference>
<dbReference type="GO" id="GO:0090486">
    <property type="term" value="F:small RNA 2'-O-methyltransferase activity"/>
    <property type="evidence" value="ECO:0007669"/>
    <property type="project" value="UniProtKB-EC"/>
</dbReference>
<accession>A0A2P8DAT1</accession>
<dbReference type="EC" id="2.1.1.386" evidence="11"/>
<evidence type="ECO:0000313" key="14">
    <source>
        <dbReference type="EMBL" id="PSK94330.1"/>
    </source>
</evidence>
<comment type="similarity">
    <text evidence="2">Belongs to the methyltransferase superfamily. HEN1 family.</text>
</comment>
<evidence type="ECO:0000256" key="8">
    <source>
        <dbReference type="ARBA" id="ARBA00022842"/>
    </source>
</evidence>
<evidence type="ECO:0000256" key="7">
    <source>
        <dbReference type="ARBA" id="ARBA00022723"/>
    </source>
</evidence>
<keyword evidence="5" id="KW-0808">Transferase</keyword>
<feature type="domain" description="Hen1-like N-terminal" evidence="13">
    <location>
        <begin position="2"/>
        <end position="234"/>
    </location>
</feature>
<dbReference type="AlphaFoldDB" id="A0A2P8DAT1"/>
<dbReference type="SUPFAM" id="SSF53335">
    <property type="entry name" value="S-adenosyl-L-methionine-dependent methyltransferases"/>
    <property type="match status" value="1"/>
</dbReference>
<dbReference type="Gene3D" id="3.40.50.150">
    <property type="entry name" value="Vaccinia Virus protein VP39"/>
    <property type="match status" value="1"/>
</dbReference>
<dbReference type="RefSeq" id="WP_106521039.1">
    <property type="nucleotide sequence ID" value="NZ_PYGD01000001.1"/>
</dbReference>
<proteinExistence type="inferred from homology"/>
<comment type="cofactor">
    <cofactor evidence="1">
        <name>Mg(2+)</name>
        <dbReference type="ChEBI" id="CHEBI:18420"/>
    </cofactor>
</comment>
<evidence type="ECO:0000313" key="15">
    <source>
        <dbReference type="Proteomes" id="UP000240572"/>
    </source>
</evidence>
<dbReference type="InterPro" id="IPR026610">
    <property type="entry name" value="Hen1"/>
</dbReference>
<evidence type="ECO:0000256" key="9">
    <source>
        <dbReference type="ARBA" id="ARBA00022884"/>
    </source>
</evidence>
<dbReference type="Pfam" id="PF22032">
    <property type="entry name" value="Hen1_N"/>
    <property type="match status" value="1"/>
</dbReference>
<sequence length="442" mass="50852">MIIQIKSANKYLLDLLFKNPETDMGLYFKPLREGIIAGHAVSANEYEVVFRDRKNSYMPEESNRLDFQSYCSPLAVMNICTELFAHILKDRETYGNTAIDWLGITQGAADIEPCTIYIPTFYIHSSWYRDGQFLLSKYFAGVSVIHRKGRNFSLNIEAASVFEAFNLLNLVALFTHMTNEYGLFTYIDDSFAAKYVRILTNIEAVPYFVFYLYIKRTVKSQKQFEQVKPIMEDYLAGRGIQAQLTYYGTQQDRQHFITGQLDLDMPVLDIGCGPLSYYKRMMNLGLEAAYYAVDEDEQFGKAAETLAHRYESDNLFFYQSLDDFDQPQEPVNIIMSEVIEHNTPEAARQLICRALTYNFNKILVTTPNADFNAFYFEGDMLRHEDHHFELGQEAFRALIRDCVAQCNAAVEITFTEIGDRLNGIQPTQACILTRSKSPFTTN</sequence>
<keyword evidence="4" id="KW-0489">Methyltransferase</keyword>
<evidence type="ECO:0000256" key="5">
    <source>
        <dbReference type="ARBA" id="ARBA00022679"/>
    </source>
</evidence>
<keyword evidence="15" id="KW-1185">Reference proteome</keyword>
<comment type="caution">
    <text evidence="14">The sequence shown here is derived from an EMBL/GenBank/DDBJ whole genome shotgun (WGS) entry which is preliminary data.</text>
</comment>
<dbReference type="GO" id="GO:0001510">
    <property type="term" value="P:RNA methylation"/>
    <property type="evidence" value="ECO:0007669"/>
    <property type="project" value="InterPro"/>
</dbReference>
<keyword evidence="8" id="KW-0460">Magnesium</keyword>
<dbReference type="GO" id="GO:0046872">
    <property type="term" value="F:metal ion binding"/>
    <property type="evidence" value="ECO:0007669"/>
    <property type="project" value="UniProtKB-KW"/>
</dbReference>
<dbReference type="EMBL" id="PYGD01000001">
    <property type="protein sequence ID" value="PSK94330.1"/>
    <property type="molecule type" value="Genomic_DNA"/>
</dbReference>
<protein>
    <recommendedName>
        <fullName evidence="3">Small RNA 2'-O-methyltransferase</fullName>
        <ecNumber evidence="11">2.1.1.386</ecNumber>
    </recommendedName>
</protein>
<reference evidence="14 15" key="1">
    <citation type="submission" date="2018-03" db="EMBL/GenBank/DDBJ databases">
        <title>Genomic Encyclopedia of Type Strains, Phase III (KMG-III): the genomes of soil and plant-associated and newly described type strains.</title>
        <authorList>
            <person name="Whitman W."/>
        </authorList>
    </citation>
    <scope>NUCLEOTIDE SEQUENCE [LARGE SCALE GENOMIC DNA]</scope>
    <source>
        <strain evidence="14 15">CGMCC 1.12700</strain>
    </source>
</reference>
<evidence type="ECO:0000256" key="11">
    <source>
        <dbReference type="ARBA" id="ARBA00035025"/>
    </source>
</evidence>
<dbReference type="InterPro" id="IPR053890">
    <property type="entry name" value="Hen1-like_N"/>
</dbReference>
<gene>
    <name evidence="14" type="ORF">B0I18_101485</name>
</gene>
<dbReference type="Proteomes" id="UP000240572">
    <property type="component" value="Unassembled WGS sequence"/>
</dbReference>
<evidence type="ECO:0000256" key="1">
    <source>
        <dbReference type="ARBA" id="ARBA00001946"/>
    </source>
</evidence>
<dbReference type="GO" id="GO:0005737">
    <property type="term" value="C:cytoplasm"/>
    <property type="evidence" value="ECO:0007669"/>
    <property type="project" value="TreeGrafter"/>
</dbReference>
<evidence type="ECO:0000256" key="3">
    <source>
        <dbReference type="ARBA" id="ARBA00021330"/>
    </source>
</evidence>
<dbReference type="OrthoDB" id="626362at2"/>
<evidence type="ECO:0000256" key="12">
    <source>
        <dbReference type="ARBA" id="ARBA00048418"/>
    </source>
</evidence>
<name>A0A2P8DAT1_9BACT</name>
<dbReference type="InterPro" id="IPR029063">
    <property type="entry name" value="SAM-dependent_MTases_sf"/>
</dbReference>
<keyword evidence="9" id="KW-0694">RNA-binding</keyword>
<evidence type="ECO:0000256" key="6">
    <source>
        <dbReference type="ARBA" id="ARBA00022691"/>
    </source>
</evidence>
<keyword evidence="7" id="KW-0479">Metal-binding</keyword>
<evidence type="ECO:0000256" key="10">
    <source>
        <dbReference type="ARBA" id="ARBA00023158"/>
    </source>
</evidence>
<dbReference type="GO" id="GO:0003723">
    <property type="term" value="F:RNA binding"/>
    <property type="evidence" value="ECO:0007669"/>
    <property type="project" value="UniProtKB-KW"/>
</dbReference>
<keyword evidence="6" id="KW-0949">S-adenosyl-L-methionine</keyword>
<evidence type="ECO:0000259" key="13">
    <source>
        <dbReference type="Pfam" id="PF22032"/>
    </source>
</evidence>
<dbReference type="PANTHER" id="PTHR21404">
    <property type="entry name" value="HEN1"/>
    <property type="match status" value="1"/>
</dbReference>
<dbReference type="GO" id="GO:0030422">
    <property type="term" value="P:siRNA processing"/>
    <property type="evidence" value="ECO:0007669"/>
    <property type="project" value="TreeGrafter"/>
</dbReference>